<evidence type="ECO:0000256" key="3">
    <source>
        <dbReference type="ARBA" id="ARBA00023110"/>
    </source>
</evidence>
<gene>
    <name evidence="8" type="ORF">GUITHDRAFT_101909</name>
</gene>
<dbReference type="EC" id="5.2.1.8" evidence="2 5"/>
<reference evidence="8 10" key="1">
    <citation type="journal article" date="2012" name="Nature">
        <title>Algal genomes reveal evolutionary mosaicism and the fate of nucleomorphs.</title>
        <authorList>
            <consortium name="DOE Joint Genome Institute"/>
            <person name="Curtis B.A."/>
            <person name="Tanifuji G."/>
            <person name="Burki F."/>
            <person name="Gruber A."/>
            <person name="Irimia M."/>
            <person name="Maruyama S."/>
            <person name="Arias M.C."/>
            <person name="Ball S.G."/>
            <person name="Gile G.H."/>
            <person name="Hirakawa Y."/>
            <person name="Hopkins J.F."/>
            <person name="Kuo A."/>
            <person name="Rensing S.A."/>
            <person name="Schmutz J."/>
            <person name="Symeonidi A."/>
            <person name="Elias M."/>
            <person name="Eveleigh R.J."/>
            <person name="Herman E.K."/>
            <person name="Klute M.J."/>
            <person name="Nakayama T."/>
            <person name="Obornik M."/>
            <person name="Reyes-Prieto A."/>
            <person name="Armbrust E.V."/>
            <person name="Aves S.J."/>
            <person name="Beiko R.G."/>
            <person name="Coutinho P."/>
            <person name="Dacks J.B."/>
            <person name="Durnford D.G."/>
            <person name="Fast N.M."/>
            <person name="Green B.R."/>
            <person name="Grisdale C.J."/>
            <person name="Hempel F."/>
            <person name="Henrissat B."/>
            <person name="Hoppner M.P."/>
            <person name="Ishida K."/>
            <person name="Kim E."/>
            <person name="Koreny L."/>
            <person name="Kroth P.G."/>
            <person name="Liu Y."/>
            <person name="Malik S.B."/>
            <person name="Maier U.G."/>
            <person name="McRose D."/>
            <person name="Mock T."/>
            <person name="Neilson J.A."/>
            <person name="Onodera N.T."/>
            <person name="Poole A.M."/>
            <person name="Pritham E.J."/>
            <person name="Richards T.A."/>
            <person name="Rocap G."/>
            <person name="Roy S.W."/>
            <person name="Sarai C."/>
            <person name="Schaack S."/>
            <person name="Shirato S."/>
            <person name="Slamovits C.H."/>
            <person name="Spencer D.F."/>
            <person name="Suzuki S."/>
            <person name="Worden A.Z."/>
            <person name="Zauner S."/>
            <person name="Barry K."/>
            <person name="Bell C."/>
            <person name="Bharti A.K."/>
            <person name="Crow J.A."/>
            <person name="Grimwood J."/>
            <person name="Kramer R."/>
            <person name="Lindquist E."/>
            <person name="Lucas S."/>
            <person name="Salamov A."/>
            <person name="McFadden G.I."/>
            <person name="Lane C.E."/>
            <person name="Keeling P.J."/>
            <person name="Gray M.W."/>
            <person name="Grigoriev I.V."/>
            <person name="Archibald J.M."/>
        </authorList>
    </citation>
    <scope>NUCLEOTIDE SEQUENCE</scope>
    <source>
        <strain evidence="8 10">CCMP2712</strain>
    </source>
</reference>
<dbReference type="GO" id="GO:0003755">
    <property type="term" value="F:peptidyl-prolyl cis-trans isomerase activity"/>
    <property type="evidence" value="ECO:0007669"/>
    <property type="project" value="UniProtKB-KW"/>
</dbReference>
<dbReference type="PANTHER" id="PTHR10516">
    <property type="entry name" value="PEPTIDYL-PROLYL CIS-TRANS ISOMERASE"/>
    <property type="match status" value="1"/>
</dbReference>
<evidence type="ECO:0000256" key="5">
    <source>
        <dbReference type="PROSITE-ProRule" id="PRU00277"/>
    </source>
</evidence>
<dbReference type="PROSITE" id="PS50059">
    <property type="entry name" value="FKBP_PPIASE"/>
    <property type="match status" value="1"/>
</dbReference>
<dbReference type="Gene3D" id="3.10.50.40">
    <property type="match status" value="1"/>
</dbReference>
<dbReference type="OMA" id="EQFDASW"/>
<reference evidence="9" key="3">
    <citation type="submission" date="2015-06" db="UniProtKB">
        <authorList>
            <consortium name="EnsemblProtists"/>
        </authorList>
    </citation>
    <scope>IDENTIFICATION</scope>
</reference>
<keyword evidence="4 5" id="KW-0413">Isomerase</keyword>
<dbReference type="InterPro" id="IPR046357">
    <property type="entry name" value="PPIase_dom_sf"/>
</dbReference>
<dbReference type="EnsemblProtists" id="EKX52757">
    <property type="protein sequence ID" value="EKX52757"/>
    <property type="gene ID" value="GUITHDRAFT_101909"/>
</dbReference>
<dbReference type="HOGENOM" id="CLU_013615_12_1_1"/>
<evidence type="ECO:0000256" key="2">
    <source>
        <dbReference type="ARBA" id="ARBA00013194"/>
    </source>
</evidence>
<organism evidence="8">
    <name type="scientific">Guillardia theta (strain CCMP2712)</name>
    <name type="common">Cryptophyte</name>
    <dbReference type="NCBI Taxonomy" id="905079"/>
    <lineage>
        <taxon>Eukaryota</taxon>
        <taxon>Cryptophyceae</taxon>
        <taxon>Pyrenomonadales</taxon>
        <taxon>Geminigeraceae</taxon>
        <taxon>Guillardia</taxon>
    </lineage>
</organism>
<dbReference type="InterPro" id="IPR001179">
    <property type="entry name" value="PPIase_FKBP_dom"/>
</dbReference>
<sequence>MVVSRLHCSQGVSFIYLLINLFLVNLVHGGVTIETKHAGDGKTFPSVGKSVTVHYTGYLADNGLKFDSSKDRDQPFIFTLGVGEVIKCWDEGIKQMSKGQTATLHCSADYAYGANGAGNLIPPNADLKFEIEILDF</sequence>
<keyword evidence="10" id="KW-1185">Reference proteome</keyword>
<name>L1JWM5_GUITC</name>
<dbReference type="OrthoDB" id="1902587at2759"/>
<keyword evidence="6" id="KW-0472">Membrane</keyword>
<dbReference type="InterPro" id="IPR050689">
    <property type="entry name" value="FKBP-type_PPIase"/>
</dbReference>
<dbReference type="eggNOG" id="KOG0544">
    <property type="taxonomic scope" value="Eukaryota"/>
</dbReference>
<evidence type="ECO:0000313" key="9">
    <source>
        <dbReference type="EnsemblProtists" id="EKX52757"/>
    </source>
</evidence>
<accession>L1JWM5</accession>
<dbReference type="GeneID" id="17309140"/>
<comment type="catalytic activity">
    <reaction evidence="1 5">
        <text>[protein]-peptidylproline (omega=180) = [protein]-peptidylproline (omega=0)</text>
        <dbReference type="Rhea" id="RHEA:16237"/>
        <dbReference type="Rhea" id="RHEA-COMP:10747"/>
        <dbReference type="Rhea" id="RHEA-COMP:10748"/>
        <dbReference type="ChEBI" id="CHEBI:83833"/>
        <dbReference type="ChEBI" id="CHEBI:83834"/>
        <dbReference type="EC" id="5.2.1.8"/>
    </reaction>
</comment>
<keyword evidence="6" id="KW-0812">Transmembrane</keyword>
<dbReference type="STRING" id="905079.L1JWM5"/>
<dbReference type="RefSeq" id="XP_005839737.1">
    <property type="nucleotide sequence ID" value="XM_005839680.1"/>
</dbReference>
<dbReference type="Proteomes" id="UP000011087">
    <property type="component" value="Unassembled WGS sequence"/>
</dbReference>
<dbReference type="Pfam" id="PF00254">
    <property type="entry name" value="FKBP_C"/>
    <property type="match status" value="1"/>
</dbReference>
<feature type="transmembrane region" description="Helical" evidence="6">
    <location>
        <begin position="12"/>
        <end position="33"/>
    </location>
</feature>
<evidence type="ECO:0000259" key="7">
    <source>
        <dbReference type="PROSITE" id="PS50059"/>
    </source>
</evidence>
<feature type="domain" description="PPIase FKBP-type" evidence="7">
    <location>
        <begin position="48"/>
        <end position="136"/>
    </location>
</feature>
<evidence type="ECO:0000313" key="10">
    <source>
        <dbReference type="Proteomes" id="UP000011087"/>
    </source>
</evidence>
<dbReference type="PANTHER" id="PTHR10516:SF443">
    <property type="entry name" value="FK506-BINDING PROTEIN 59-RELATED"/>
    <property type="match status" value="1"/>
</dbReference>
<dbReference type="GO" id="GO:0005737">
    <property type="term" value="C:cytoplasm"/>
    <property type="evidence" value="ECO:0007669"/>
    <property type="project" value="TreeGrafter"/>
</dbReference>
<dbReference type="EMBL" id="JH992972">
    <property type="protein sequence ID" value="EKX52757.1"/>
    <property type="molecule type" value="Genomic_DNA"/>
</dbReference>
<dbReference type="AlphaFoldDB" id="L1JWM5"/>
<evidence type="ECO:0000313" key="8">
    <source>
        <dbReference type="EMBL" id="EKX52757.1"/>
    </source>
</evidence>
<reference evidence="10" key="2">
    <citation type="submission" date="2012-11" db="EMBL/GenBank/DDBJ databases">
        <authorList>
            <person name="Kuo A."/>
            <person name="Curtis B.A."/>
            <person name="Tanifuji G."/>
            <person name="Burki F."/>
            <person name="Gruber A."/>
            <person name="Irimia M."/>
            <person name="Maruyama S."/>
            <person name="Arias M.C."/>
            <person name="Ball S.G."/>
            <person name="Gile G.H."/>
            <person name="Hirakawa Y."/>
            <person name="Hopkins J.F."/>
            <person name="Rensing S.A."/>
            <person name="Schmutz J."/>
            <person name="Symeonidi A."/>
            <person name="Elias M."/>
            <person name="Eveleigh R.J."/>
            <person name="Herman E.K."/>
            <person name="Klute M.J."/>
            <person name="Nakayama T."/>
            <person name="Obornik M."/>
            <person name="Reyes-Prieto A."/>
            <person name="Armbrust E.V."/>
            <person name="Aves S.J."/>
            <person name="Beiko R.G."/>
            <person name="Coutinho P."/>
            <person name="Dacks J.B."/>
            <person name="Durnford D.G."/>
            <person name="Fast N.M."/>
            <person name="Green B.R."/>
            <person name="Grisdale C."/>
            <person name="Hempe F."/>
            <person name="Henrissat B."/>
            <person name="Hoppner M.P."/>
            <person name="Ishida K.-I."/>
            <person name="Kim E."/>
            <person name="Koreny L."/>
            <person name="Kroth P.G."/>
            <person name="Liu Y."/>
            <person name="Malik S.-B."/>
            <person name="Maier U.G."/>
            <person name="McRose D."/>
            <person name="Mock T."/>
            <person name="Neilson J.A."/>
            <person name="Onodera N.T."/>
            <person name="Poole A.M."/>
            <person name="Pritham E.J."/>
            <person name="Richards T.A."/>
            <person name="Rocap G."/>
            <person name="Roy S.W."/>
            <person name="Sarai C."/>
            <person name="Schaack S."/>
            <person name="Shirato S."/>
            <person name="Slamovits C.H."/>
            <person name="Spencer D.F."/>
            <person name="Suzuki S."/>
            <person name="Worden A.Z."/>
            <person name="Zauner S."/>
            <person name="Barry K."/>
            <person name="Bell C."/>
            <person name="Bharti A.K."/>
            <person name="Crow J.A."/>
            <person name="Grimwood J."/>
            <person name="Kramer R."/>
            <person name="Lindquist E."/>
            <person name="Lucas S."/>
            <person name="Salamov A."/>
            <person name="McFadden G.I."/>
            <person name="Lane C.E."/>
            <person name="Keeling P.J."/>
            <person name="Gray M.W."/>
            <person name="Grigoriev I.V."/>
            <person name="Archibald J.M."/>
        </authorList>
    </citation>
    <scope>NUCLEOTIDE SEQUENCE</scope>
    <source>
        <strain evidence="10">CCMP2712</strain>
    </source>
</reference>
<keyword evidence="6" id="KW-1133">Transmembrane helix</keyword>
<dbReference type="KEGG" id="gtt:GUITHDRAFT_101909"/>
<evidence type="ECO:0000256" key="1">
    <source>
        <dbReference type="ARBA" id="ARBA00000971"/>
    </source>
</evidence>
<dbReference type="SUPFAM" id="SSF54534">
    <property type="entry name" value="FKBP-like"/>
    <property type="match status" value="1"/>
</dbReference>
<evidence type="ECO:0000256" key="4">
    <source>
        <dbReference type="ARBA" id="ARBA00023235"/>
    </source>
</evidence>
<dbReference type="PaxDb" id="55529-EKX52757"/>
<evidence type="ECO:0000256" key="6">
    <source>
        <dbReference type="SAM" id="Phobius"/>
    </source>
</evidence>
<protein>
    <recommendedName>
        <fullName evidence="2 5">peptidylprolyl isomerase</fullName>
        <ecNumber evidence="2 5">5.2.1.8</ecNumber>
    </recommendedName>
</protein>
<dbReference type="FunFam" id="3.10.50.40:FF:000025">
    <property type="entry name" value="Peptidylprolyl isomerase"/>
    <property type="match status" value="1"/>
</dbReference>
<keyword evidence="3 5" id="KW-0697">Rotamase</keyword>
<proteinExistence type="predicted"/>